<reference evidence="2" key="2">
    <citation type="submission" date="2023-05" db="EMBL/GenBank/DDBJ databases">
        <authorList>
            <consortium name="Lawrence Berkeley National Laboratory"/>
            <person name="Steindorff A."/>
            <person name="Hensen N."/>
            <person name="Bonometti L."/>
            <person name="Westerberg I."/>
            <person name="Brannstrom I.O."/>
            <person name="Guillou S."/>
            <person name="Cros-Aarteil S."/>
            <person name="Calhoun S."/>
            <person name="Haridas S."/>
            <person name="Kuo A."/>
            <person name="Mondo S."/>
            <person name="Pangilinan J."/>
            <person name="Riley R."/>
            <person name="Labutti K."/>
            <person name="Andreopoulos B."/>
            <person name="Lipzen A."/>
            <person name="Chen C."/>
            <person name="Yanf M."/>
            <person name="Daum C."/>
            <person name="Ng V."/>
            <person name="Clum A."/>
            <person name="Ohm R."/>
            <person name="Martin F."/>
            <person name="Silar P."/>
            <person name="Natvig D."/>
            <person name="Lalanne C."/>
            <person name="Gautier V."/>
            <person name="Ament-Velasquez S.L."/>
            <person name="Kruys A."/>
            <person name="Hutchinson M.I."/>
            <person name="Powell A.J."/>
            <person name="Barry K."/>
            <person name="Miller A.N."/>
            <person name="Grigoriev I.V."/>
            <person name="Debuchy R."/>
            <person name="Gladieux P."/>
            <person name="Thoren M.H."/>
            <person name="Johannesson H."/>
        </authorList>
    </citation>
    <scope>NUCLEOTIDE SEQUENCE</scope>
    <source>
        <strain evidence="2">CBS 508.74</strain>
    </source>
</reference>
<gene>
    <name evidence="2" type="ORF">N656DRAFT_765666</name>
</gene>
<evidence type="ECO:0000313" key="2">
    <source>
        <dbReference type="EMBL" id="KAK4116771.1"/>
    </source>
</evidence>
<evidence type="ECO:0000313" key="3">
    <source>
        <dbReference type="Proteomes" id="UP001302812"/>
    </source>
</evidence>
<feature type="region of interest" description="Disordered" evidence="1">
    <location>
        <begin position="61"/>
        <end position="140"/>
    </location>
</feature>
<dbReference type="GeneID" id="89937550"/>
<organism evidence="2 3">
    <name type="scientific">Canariomyces notabilis</name>
    <dbReference type="NCBI Taxonomy" id="2074819"/>
    <lineage>
        <taxon>Eukaryota</taxon>
        <taxon>Fungi</taxon>
        <taxon>Dikarya</taxon>
        <taxon>Ascomycota</taxon>
        <taxon>Pezizomycotina</taxon>
        <taxon>Sordariomycetes</taxon>
        <taxon>Sordariomycetidae</taxon>
        <taxon>Sordariales</taxon>
        <taxon>Chaetomiaceae</taxon>
        <taxon>Canariomyces</taxon>
    </lineage>
</organism>
<proteinExistence type="predicted"/>
<feature type="region of interest" description="Disordered" evidence="1">
    <location>
        <begin position="347"/>
        <end position="381"/>
    </location>
</feature>
<feature type="compositionally biased region" description="Basic and acidic residues" evidence="1">
    <location>
        <begin position="347"/>
        <end position="356"/>
    </location>
</feature>
<sequence>MADKPTYPQPNHFANPLDRVLAPAPVSRAPFRAPLLPHTVHDMPFNPEAYYPSEHLAKQQLDARSSSVSSTSSATSYSASYSAPHSLYGTNSRSLSPHSTASGNSDPGSGSAIFASSHYQGPIPEQPQVQQPHSASLVSGPPQFLQTQAQVSPSLPMYSSVPTQRQLQQSTPYGYQLASLPQQPSALPFQTYHPVYPPSYSTTSYQSSPALPSYQASQLVHHQSMVVGSQFPREPEEEKESLLLKTLQNLPPDVVRQIQRYVGWFHCWKVSQINRWFRDNFHPSTLPELDKIAGVLYTEQCYGRYDEISSYGSSSRKRNNSNKEPEWFGCYHCFTIKSPEHFERFTWSHTSDEPSSERASPSLSPPQPPSTTPSTTSNPHYCPGLTRSSIAAATSSGHRGSNSDTNTATTNSLGSSSLAPSHQTRERETWGIRRFCIHCGVKKRFYRPGDVIELRKPDNAREAVWVCRCWKLHRRPLELHCPDCGSHVPLSTPAGRRR</sequence>
<feature type="region of interest" description="Disordered" evidence="1">
    <location>
        <begin position="393"/>
        <end position="425"/>
    </location>
</feature>
<feature type="compositionally biased region" description="Polar residues" evidence="1">
    <location>
        <begin position="88"/>
        <end position="108"/>
    </location>
</feature>
<dbReference type="RefSeq" id="XP_064674341.1">
    <property type="nucleotide sequence ID" value="XM_064813425.1"/>
</dbReference>
<feature type="compositionally biased region" description="Low complexity" evidence="1">
    <location>
        <begin position="65"/>
        <end position="83"/>
    </location>
</feature>
<comment type="caution">
    <text evidence="2">The sequence shown here is derived from an EMBL/GenBank/DDBJ whole genome shotgun (WGS) entry which is preliminary data.</text>
</comment>
<accession>A0AAN6TM49</accession>
<keyword evidence="3" id="KW-1185">Reference proteome</keyword>
<reference evidence="2" key="1">
    <citation type="journal article" date="2023" name="Mol. Phylogenet. Evol.">
        <title>Genome-scale phylogeny and comparative genomics of the fungal order Sordariales.</title>
        <authorList>
            <person name="Hensen N."/>
            <person name="Bonometti L."/>
            <person name="Westerberg I."/>
            <person name="Brannstrom I.O."/>
            <person name="Guillou S."/>
            <person name="Cros-Aarteil S."/>
            <person name="Calhoun S."/>
            <person name="Haridas S."/>
            <person name="Kuo A."/>
            <person name="Mondo S."/>
            <person name="Pangilinan J."/>
            <person name="Riley R."/>
            <person name="LaButti K."/>
            <person name="Andreopoulos B."/>
            <person name="Lipzen A."/>
            <person name="Chen C."/>
            <person name="Yan M."/>
            <person name="Daum C."/>
            <person name="Ng V."/>
            <person name="Clum A."/>
            <person name="Steindorff A."/>
            <person name="Ohm R.A."/>
            <person name="Martin F."/>
            <person name="Silar P."/>
            <person name="Natvig D.O."/>
            <person name="Lalanne C."/>
            <person name="Gautier V."/>
            <person name="Ament-Velasquez S.L."/>
            <person name="Kruys A."/>
            <person name="Hutchinson M.I."/>
            <person name="Powell A.J."/>
            <person name="Barry K."/>
            <person name="Miller A.N."/>
            <person name="Grigoriev I.V."/>
            <person name="Debuchy R."/>
            <person name="Gladieux P."/>
            <person name="Hiltunen Thoren M."/>
            <person name="Johannesson H."/>
        </authorList>
    </citation>
    <scope>NUCLEOTIDE SEQUENCE</scope>
    <source>
        <strain evidence="2">CBS 508.74</strain>
    </source>
</reference>
<feature type="compositionally biased region" description="Polar residues" evidence="1">
    <location>
        <begin position="413"/>
        <end position="422"/>
    </location>
</feature>
<feature type="compositionally biased region" description="Low complexity" evidence="1">
    <location>
        <begin position="402"/>
        <end position="412"/>
    </location>
</feature>
<dbReference type="Proteomes" id="UP001302812">
    <property type="component" value="Unassembled WGS sequence"/>
</dbReference>
<protein>
    <submittedName>
        <fullName evidence="2">Uncharacterized protein</fullName>
    </submittedName>
</protein>
<dbReference type="EMBL" id="MU853333">
    <property type="protein sequence ID" value="KAK4116771.1"/>
    <property type="molecule type" value="Genomic_DNA"/>
</dbReference>
<name>A0AAN6TM49_9PEZI</name>
<dbReference type="AlphaFoldDB" id="A0AAN6TM49"/>
<feature type="compositionally biased region" description="Polar residues" evidence="1">
    <location>
        <begin position="127"/>
        <end position="137"/>
    </location>
</feature>
<evidence type="ECO:0000256" key="1">
    <source>
        <dbReference type="SAM" id="MobiDB-lite"/>
    </source>
</evidence>